<organism evidence="1 2">
    <name type="scientific">Chamaesiphon polymorphus CCALA 037</name>
    <dbReference type="NCBI Taxonomy" id="2107692"/>
    <lineage>
        <taxon>Bacteria</taxon>
        <taxon>Bacillati</taxon>
        <taxon>Cyanobacteriota</taxon>
        <taxon>Cyanophyceae</taxon>
        <taxon>Gomontiellales</taxon>
        <taxon>Chamaesiphonaceae</taxon>
        <taxon>Chamaesiphon</taxon>
    </lineage>
</organism>
<dbReference type="AlphaFoldDB" id="A0A2T1FRL5"/>
<keyword evidence="2" id="KW-1185">Reference proteome</keyword>
<reference evidence="1 2" key="1">
    <citation type="submission" date="2018-03" db="EMBL/GenBank/DDBJ databases">
        <title>The ancient ancestry and fast evolution of plastids.</title>
        <authorList>
            <person name="Moore K.R."/>
            <person name="Magnabosco C."/>
            <person name="Momper L."/>
            <person name="Gold D.A."/>
            <person name="Bosak T."/>
            <person name="Fournier G.P."/>
        </authorList>
    </citation>
    <scope>NUCLEOTIDE SEQUENCE [LARGE SCALE GENOMIC DNA]</scope>
    <source>
        <strain evidence="1 2">CCALA 037</strain>
    </source>
</reference>
<sequence>MKLTRYSLFAEKTQTDRVTDLPAYREIAGETLLDHFLGDERLYLAQNNDFITQDEIDRNAPEGTELLLVDRDDLIYGSSEAKAKLKAVLPIDYLAGAYASVFKGGCDRVKLDRPLRVAVVDFKDYDSGNANIPAELSRQFVHDSCGAIDTALLKDATGKENAIQFRLGLTGDAPTFAKGMLNPIDLQSLFPPGEAPDAILSSDSFKGNKVAPGWYEYAPQELFLGIKNDSLRTDSSISEVVSIYPETAADVLPIVHARARTLAANSRDIVTMAAQALNDYYLDITDEATADRQDEFNTAKLIEMALTSGRYNLLDSAQVRDWLEDRINASWKNLSCADIPELNSYNSTVLPTWDLKYGEVCVPYLPDGEELTFWRSPIVNRTGIVTVKNNLKAWENLQKLGADPNIIYVNVQTLDRIEAEDPTTYARLLAEYGSKARLESEFQTLMELTQMDFDGDTANVIERSRLPELYAAAHSNQHPDRKLANFHKSEKNLPVDWTLAQIAEHIRPNYVGVVYSHKKAIELSRAEIELAIDRDDRQLMDILAAEYFQKTQKMIYKAASGDLLGRSIAAFQQLKQVKLPPEVAASAQTFIDAFPEREILELYGDSGFKFVVGKMVRFRASLSFIANNHPPTDKNYLEFTTPDGKTKRKISAKLLEAIGDFQKLPLRSLLGKDIEAGKLDLYLTQYEKLCALLRKEIDPNHSIVLHGENRQFDRQTNLFTTVEFSESQQLEAIAALPSTDLPARLRLYQKVLDAGITATSQLNQDAVDVFKSANIIHDENSQVLARELARDRFASVSGKTRSSAYRDGNLPQPNGIAAPHLIQELCNQNYEIPFRGKQETSNPDLIASFRDIPVSATAAAIARFYLSDDREIIDKYKQSSRIEAINGGRKTYLELKLGRGDVKIFALDPQIFKDFLQRNDPIHFDFTEKVAKVGDAPLGKLDPVACQQLANKYPQGLELDRQNFEALRIAGNIDLVATHDDRRAITAERRANLDRLRAAFALDRIEPLEALAAIAQATKGARTGYLVAAYPDALLAHIQASTVDNLILDDGVALVGVGDSLPLGTASPLANRARQQLGTTEFDFCVDDRGTLVTSAGAELKFLRDRPMAGDYRIDNRIRASSHLKPGTVGTGRLVAEAYLYSLGMAGNKRAIVNNLTEAGKQISAQISATELTLDPVKSLPYTINVMGMECPIRAASEGLVDLWGRIARSMAVEFKQFRYNPLDPSTGKPSFTAGF</sequence>
<evidence type="ECO:0000313" key="2">
    <source>
        <dbReference type="Proteomes" id="UP000238937"/>
    </source>
</evidence>
<accession>A0A2T1FRL5</accession>
<dbReference type="Proteomes" id="UP000238937">
    <property type="component" value="Unassembled WGS sequence"/>
</dbReference>
<dbReference type="EMBL" id="PVWO01000456">
    <property type="protein sequence ID" value="PSB47632.1"/>
    <property type="molecule type" value="Genomic_DNA"/>
</dbReference>
<dbReference type="OrthoDB" id="498999at2"/>
<dbReference type="RefSeq" id="WP_106310970.1">
    <property type="nucleotide sequence ID" value="NZ_PVWO01000456.1"/>
</dbReference>
<proteinExistence type="predicted"/>
<comment type="caution">
    <text evidence="1">The sequence shown here is derived from an EMBL/GenBank/DDBJ whole genome shotgun (WGS) entry which is preliminary data.</text>
</comment>
<evidence type="ECO:0000313" key="1">
    <source>
        <dbReference type="EMBL" id="PSB47632.1"/>
    </source>
</evidence>
<protein>
    <submittedName>
        <fullName evidence="1">Uncharacterized protein</fullName>
    </submittedName>
</protein>
<name>A0A2T1FRL5_9CYAN</name>
<gene>
    <name evidence="1" type="ORF">C7B77_24240</name>
</gene>